<reference evidence="3 4" key="1">
    <citation type="submission" date="2015-12" db="EMBL/GenBank/DDBJ databases">
        <title>The genome of Folsomia candida.</title>
        <authorList>
            <person name="Faddeeva A."/>
            <person name="Derks M.F."/>
            <person name="Anvar Y."/>
            <person name="Smit S."/>
            <person name="Van Straalen N."/>
            <person name="Roelofs D."/>
        </authorList>
    </citation>
    <scope>NUCLEOTIDE SEQUENCE [LARGE SCALE GENOMIC DNA]</scope>
    <source>
        <strain evidence="3 4">VU population</strain>
        <tissue evidence="3">Whole body</tissue>
    </source>
</reference>
<dbReference type="STRING" id="158441.A0A226EP47"/>
<protein>
    <recommendedName>
        <fullName evidence="2">Glycoside-hydrolase family GH114 TIM-barrel domain-containing protein</fullName>
    </recommendedName>
</protein>
<keyword evidence="1" id="KW-0732">Signal</keyword>
<feature type="domain" description="Glycoside-hydrolase family GH114 TIM-barrel" evidence="2">
    <location>
        <begin position="67"/>
        <end position="289"/>
    </location>
</feature>
<dbReference type="Pfam" id="PF03537">
    <property type="entry name" value="Glyco_hydro_114"/>
    <property type="match status" value="1"/>
</dbReference>
<dbReference type="InterPro" id="IPR017853">
    <property type="entry name" value="GH"/>
</dbReference>
<dbReference type="PANTHER" id="PTHR35273">
    <property type="entry name" value="ALPHA-1,4 POLYGALACTOSAMINIDASE, PUTATIVE (AFU_ORTHOLOGUE AFUA_3G07890)-RELATED"/>
    <property type="match status" value="1"/>
</dbReference>
<dbReference type="OrthoDB" id="2108802at2759"/>
<dbReference type="EMBL" id="LNIX01000002">
    <property type="protein sequence ID" value="OXA59060.1"/>
    <property type="molecule type" value="Genomic_DNA"/>
</dbReference>
<dbReference type="SUPFAM" id="SSF51445">
    <property type="entry name" value="(Trans)glycosidases"/>
    <property type="match status" value="1"/>
</dbReference>
<accession>A0A226EP47</accession>
<name>A0A226EP47_FOLCA</name>
<organism evidence="3 4">
    <name type="scientific">Folsomia candida</name>
    <name type="common">Springtail</name>
    <dbReference type="NCBI Taxonomy" id="158441"/>
    <lineage>
        <taxon>Eukaryota</taxon>
        <taxon>Metazoa</taxon>
        <taxon>Ecdysozoa</taxon>
        <taxon>Arthropoda</taxon>
        <taxon>Hexapoda</taxon>
        <taxon>Collembola</taxon>
        <taxon>Entomobryomorpha</taxon>
        <taxon>Isotomoidea</taxon>
        <taxon>Isotomidae</taxon>
        <taxon>Proisotominae</taxon>
        <taxon>Folsomia</taxon>
    </lineage>
</organism>
<evidence type="ECO:0000256" key="1">
    <source>
        <dbReference type="SAM" id="SignalP"/>
    </source>
</evidence>
<proteinExistence type="predicted"/>
<feature type="chain" id="PRO_5012782067" description="Glycoside-hydrolase family GH114 TIM-barrel domain-containing protein" evidence="1">
    <location>
        <begin position="32"/>
        <end position="298"/>
    </location>
</feature>
<gene>
    <name evidence="3" type="ORF">Fcan01_04805</name>
</gene>
<evidence type="ECO:0000313" key="4">
    <source>
        <dbReference type="Proteomes" id="UP000198287"/>
    </source>
</evidence>
<dbReference type="PANTHER" id="PTHR35273:SF2">
    <property type="entry name" value="ALPHA-GALACTOSIDASE"/>
    <property type="match status" value="1"/>
</dbReference>
<keyword evidence="4" id="KW-1185">Reference proteome</keyword>
<comment type="caution">
    <text evidence="3">The sequence shown here is derived from an EMBL/GenBank/DDBJ whole genome shotgun (WGS) entry which is preliminary data.</text>
</comment>
<dbReference type="InterPro" id="IPR004352">
    <property type="entry name" value="GH114_TIM-barrel"/>
</dbReference>
<dbReference type="Gene3D" id="3.20.20.70">
    <property type="entry name" value="Aldolase class I"/>
    <property type="match status" value="1"/>
</dbReference>
<sequence length="298" mass="33511">MMLVSRHPASLLTITCCILVGANVLLPSCDGLKKGHRARKSVPSTAQHVNRTLLGKRQSWTGPGPHSFDYVLGANSFYNTAADVVFVDYDMEESDIRRFLGAGKVVICYVNVGAWEDWRSDAELFPESVLGNDYDGWPGERWLDIRNTDVILPLMRNRYRIAAAKGCQGIDPDNMNGWSVDTGFPISYENQLVYNRYVSAEARVLGMLAGLKNDNEQASDLIDAVDFAVLEQCAAYDECFYFDGFISSGKPVFAVEYTDSYDETSFRREVCPLVEETKMSFILKNYNLHSDYIYSCLL</sequence>
<dbReference type="AlphaFoldDB" id="A0A226EP47"/>
<dbReference type="Proteomes" id="UP000198287">
    <property type="component" value="Unassembled WGS sequence"/>
</dbReference>
<feature type="signal peptide" evidence="1">
    <location>
        <begin position="1"/>
        <end position="31"/>
    </location>
</feature>
<evidence type="ECO:0000259" key="2">
    <source>
        <dbReference type="Pfam" id="PF03537"/>
    </source>
</evidence>
<dbReference type="InterPro" id="IPR013785">
    <property type="entry name" value="Aldolase_TIM"/>
</dbReference>
<evidence type="ECO:0000313" key="3">
    <source>
        <dbReference type="EMBL" id="OXA59060.1"/>
    </source>
</evidence>